<proteinExistence type="predicted"/>
<organism evidence="1 2">
    <name type="scientific">Hirschia litorea</name>
    <dbReference type="NCBI Taxonomy" id="1199156"/>
    <lineage>
        <taxon>Bacteria</taxon>
        <taxon>Pseudomonadati</taxon>
        <taxon>Pseudomonadota</taxon>
        <taxon>Alphaproteobacteria</taxon>
        <taxon>Hyphomonadales</taxon>
        <taxon>Hyphomonadaceae</taxon>
        <taxon>Hirschia</taxon>
    </lineage>
</organism>
<evidence type="ECO:0000313" key="2">
    <source>
        <dbReference type="Proteomes" id="UP001596492"/>
    </source>
</evidence>
<gene>
    <name evidence="1" type="ORF">ACFQS8_09540</name>
</gene>
<evidence type="ECO:0000313" key="1">
    <source>
        <dbReference type="EMBL" id="MFC7291857.1"/>
    </source>
</evidence>
<comment type="caution">
    <text evidence="1">The sequence shown here is derived from an EMBL/GenBank/DDBJ whole genome shotgun (WGS) entry which is preliminary data.</text>
</comment>
<name>A0ABW2ILT2_9PROT</name>
<dbReference type="RefSeq" id="WP_382167095.1">
    <property type="nucleotide sequence ID" value="NZ_JBHTBR010000005.1"/>
</dbReference>
<reference evidence="2" key="1">
    <citation type="journal article" date="2019" name="Int. J. Syst. Evol. Microbiol.">
        <title>The Global Catalogue of Microorganisms (GCM) 10K type strain sequencing project: providing services to taxonomists for standard genome sequencing and annotation.</title>
        <authorList>
            <consortium name="The Broad Institute Genomics Platform"/>
            <consortium name="The Broad Institute Genome Sequencing Center for Infectious Disease"/>
            <person name="Wu L."/>
            <person name="Ma J."/>
        </authorList>
    </citation>
    <scope>NUCLEOTIDE SEQUENCE [LARGE SCALE GENOMIC DNA]</scope>
    <source>
        <strain evidence="2">CCUG 51308</strain>
    </source>
</reference>
<accession>A0ABW2ILT2</accession>
<keyword evidence="2" id="KW-1185">Reference proteome</keyword>
<sequence>MALPKVDSQPSNRPSCSSAFLPFEMQENLLNWLRTQDLILQKWRDEVLLQPNADLRFVERLEAHRSWLKWEMQQIVSA</sequence>
<protein>
    <submittedName>
        <fullName evidence="1">Uncharacterized protein</fullName>
    </submittedName>
</protein>
<dbReference type="EMBL" id="JBHTBR010000005">
    <property type="protein sequence ID" value="MFC7291857.1"/>
    <property type="molecule type" value="Genomic_DNA"/>
</dbReference>
<dbReference type="Proteomes" id="UP001596492">
    <property type="component" value="Unassembled WGS sequence"/>
</dbReference>